<dbReference type="AlphaFoldDB" id="A0A8S9S3X1"/>
<evidence type="ECO:0000313" key="1">
    <source>
        <dbReference type="EMBL" id="KAF3587443.1"/>
    </source>
</evidence>
<name>A0A8S9S3X1_BRACR</name>
<organism evidence="1 2">
    <name type="scientific">Brassica cretica</name>
    <name type="common">Mustard</name>
    <dbReference type="NCBI Taxonomy" id="69181"/>
    <lineage>
        <taxon>Eukaryota</taxon>
        <taxon>Viridiplantae</taxon>
        <taxon>Streptophyta</taxon>
        <taxon>Embryophyta</taxon>
        <taxon>Tracheophyta</taxon>
        <taxon>Spermatophyta</taxon>
        <taxon>Magnoliopsida</taxon>
        <taxon>eudicotyledons</taxon>
        <taxon>Gunneridae</taxon>
        <taxon>Pentapetalae</taxon>
        <taxon>rosids</taxon>
        <taxon>malvids</taxon>
        <taxon>Brassicales</taxon>
        <taxon>Brassicaceae</taxon>
        <taxon>Brassiceae</taxon>
        <taxon>Brassica</taxon>
    </lineage>
</organism>
<dbReference type="EMBL" id="QGKX02000088">
    <property type="protein sequence ID" value="KAF3587443.1"/>
    <property type="molecule type" value="Genomic_DNA"/>
</dbReference>
<proteinExistence type="predicted"/>
<dbReference type="Proteomes" id="UP000712600">
    <property type="component" value="Unassembled WGS sequence"/>
</dbReference>
<protein>
    <submittedName>
        <fullName evidence="1">Uncharacterized protein</fullName>
    </submittedName>
</protein>
<sequence length="95" mass="10770">MRRQFFFSISSTRRDATTATLSDFVLSFPVIISRKFDSPRVLFVDNLFRFDIASKLSGLASETPINGKGVVIFKYPSDPTVVWFTFLLPFSLHAS</sequence>
<evidence type="ECO:0000313" key="2">
    <source>
        <dbReference type="Proteomes" id="UP000712600"/>
    </source>
</evidence>
<reference evidence="1" key="1">
    <citation type="submission" date="2019-12" db="EMBL/GenBank/DDBJ databases">
        <title>Genome sequencing and annotation of Brassica cretica.</title>
        <authorList>
            <person name="Studholme D.J."/>
            <person name="Sarris P."/>
        </authorList>
    </citation>
    <scope>NUCLEOTIDE SEQUENCE</scope>
    <source>
        <strain evidence="1">PFS-109/04</strain>
        <tissue evidence="1">Leaf</tissue>
    </source>
</reference>
<gene>
    <name evidence="1" type="ORF">F2Q69_00027665</name>
</gene>
<comment type="caution">
    <text evidence="1">The sequence shown here is derived from an EMBL/GenBank/DDBJ whole genome shotgun (WGS) entry which is preliminary data.</text>
</comment>
<accession>A0A8S9S3X1</accession>